<protein>
    <submittedName>
        <fullName evidence="2">Uncharacterized protein</fullName>
    </submittedName>
</protein>
<reference evidence="2 3" key="1">
    <citation type="submission" date="2017-12" db="EMBL/GenBank/DDBJ databases">
        <title>Sequencing, de novo assembly and annotation of complete genome of a new Thraustochytrid species, strain FCC1311.</title>
        <authorList>
            <person name="Sedici K."/>
            <person name="Godart F."/>
            <person name="Aiese Cigliano R."/>
            <person name="Sanseverino W."/>
            <person name="Barakat M."/>
            <person name="Ortet P."/>
            <person name="Marechal E."/>
            <person name="Cagnac O."/>
            <person name="Amato A."/>
        </authorList>
    </citation>
    <scope>NUCLEOTIDE SEQUENCE [LARGE SCALE GENOMIC DNA]</scope>
</reference>
<keyword evidence="3" id="KW-1185">Reference proteome</keyword>
<evidence type="ECO:0000313" key="2">
    <source>
        <dbReference type="EMBL" id="GBG29627.1"/>
    </source>
</evidence>
<evidence type="ECO:0000256" key="1">
    <source>
        <dbReference type="SAM" id="MobiDB-lite"/>
    </source>
</evidence>
<name>A0A2R5GFG2_9STRA</name>
<dbReference type="PANTHER" id="PTHR41747">
    <property type="entry name" value="CHROMOSOME UNDETERMINED SCAFFOLD_128, WHOLE GENOME SHOTGUN SEQUENCE"/>
    <property type="match status" value="1"/>
</dbReference>
<dbReference type="PANTHER" id="PTHR41747:SF1">
    <property type="entry name" value="CHROMOSOME UNDETERMINED SCAFFOLD_128, WHOLE GENOME SHOTGUN SEQUENCE"/>
    <property type="match status" value="1"/>
</dbReference>
<proteinExistence type="predicted"/>
<gene>
    <name evidence="2" type="ORF">FCC1311_058482</name>
</gene>
<feature type="compositionally biased region" description="Basic and acidic residues" evidence="1">
    <location>
        <begin position="118"/>
        <end position="130"/>
    </location>
</feature>
<feature type="compositionally biased region" description="Basic and acidic residues" evidence="1">
    <location>
        <begin position="94"/>
        <end position="111"/>
    </location>
</feature>
<evidence type="ECO:0000313" key="3">
    <source>
        <dbReference type="Proteomes" id="UP000241890"/>
    </source>
</evidence>
<dbReference type="AlphaFoldDB" id="A0A2R5GFG2"/>
<feature type="compositionally biased region" description="Polar residues" evidence="1">
    <location>
        <begin position="178"/>
        <end position="187"/>
    </location>
</feature>
<dbReference type="OrthoDB" id="250654at2759"/>
<accession>A0A2R5GFG2</accession>
<feature type="region of interest" description="Disordered" evidence="1">
    <location>
        <begin position="343"/>
        <end position="367"/>
    </location>
</feature>
<feature type="region of interest" description="Disordered" evidence="1">
    <location>
        <begin position="89"/>
        <end position="214"/>
    </location>
</feature>
<dbReference type="InParanoid" id="A0A2R5GFG2"/>
<organism evidence="2 3">
    <name type="scientific">Hondaea fermentalgiana</name>
    <dbReference type="NCBI Taxonomy" id="2315210"/>
    <lineage>
        <taxon>Eukaryota</taxon>
        <taxon>Sar</taxon>
        <taxon>Stramenopiles</taxon>
        <taxon>Bigyra</taxon>
        <taxon>Labyrinthulomycetes</taxon>
        <taxon>Thraustochytrida</taxon>
        <taxon>Thraustochytriidae</taxon>
        <taxon>Hondaea</taxon>
    </lineage>
</organism>
<feature type="compositionally biased region" description="Basic and acidic residues" evidence="1">
    <location>
        <begin position="160"/>
        <end position="177"/>
    </location>
</feature>
<sequence length="463" mass="52191">MEGHGAAIGNYKGVMLCNRPFGGVSHAAKKAHKASANKQPPFKTSCGISEKIGLNPIRHPPNVVVERSKKDTAFSKHLRFLADLHKQKVSMQEEITREAQEKEQRRAAAREKWRRRREMVVKARKGEDFNPRGASRPPSADEQKRNDDDDNYDFESTSDQAERKTSDENDRRHHETRSQYASSSNQESKTDDTESDGPEPSRRSKKTLQARPKWALTKDAVEELEDYEAEDLLNFAKELDFDSFINDLEVRSALKAAKSRVDRIKRSEEKYEDDVDGNGDDKIDSMFLLHDESKHPEAGSDNGDAMSVTTTELREFLTAGATGALRKSAANIREQWRARREAAEEKAAEWNHSIRADQSDDERADEVASVASGRSILSASSVKSLKQIHSAKSIAKVAESLGVDPNSASLRRIEEIAEADDDDDEMSVVPPPRIVRIHEDGRKRLTKKDETYNLPYMHRNPAI</sequence>
<feature type="compositionally biased region" description="Basic and acidic residues" evidence="1">
    <location>
        <begin position="343"/>
        <end position="358"/>
    </location>
</feature>
<dbReference type="Proteomes" id="UP000241890">
    <property type="component" value="Unassembled WGS sequence"/>
</dbReference>
<comment type="caution">
    <text evidence="2">The sequence shown here is derived from an EMBL/GenBank/DDBJ whole genome shotgun (WGS) entry which is preliminary data.</text>
</comment>
<dbReference type="EMBL" id="BEYU01000061">
    <property type="protein sequence ID" value="GBG29627.1"/>
    <property type="molecule type" value="Genomic_DNA"/>
</dbReference>